<dbReference type="Proteomes" id="UP000052268">
    <property type="component" value="Unassembled WGS sequence"/>
</dbReference>
<evidence type="ECO:0000256" key="1">
    <source>
        <dbReference type="SAM" id="MobiDB-lite"/>
    </source>
</evidence>
<dbReference type="RefSeq" id="WP_236710534.1">
    <property type="nucleotide sequence ID" value="NZ_KQ130452.1"/>
</dbReference>
<feature type="region of interest" description="Disordered" evidence="1">
    <location>
        <begin position="1"/>
        <end position="27"/>
    </location>
</feature>
<keyword evidence="3" id="KW-1185">Reference proteome</keyword>
<reference evidence="2 3" key="1">
    <citation type="journal article" date="2015" name="G3 (Bethesda)">
        <title>Insights into Ongoing Evolution of the Hexachlorocyclohexane Catabolic Pathway from Comparative Genomics of Ten Sphingomonadaceae Strains.</title>
        <authorList>
            <person name="Pearce S.L."/>
            <person name="Oakeshott J.G."/>
            <person name="Pandey G."/>
        </authorList>
    </citation>
    <scope>NUCLEOTIDE SEQUENCE [LARGE SCALE GENOMIC DNA]</scope>
    <source>
        <strain evidence="2 3">LL02</strain>
    </source>
</reference>
<evidence type="ECO:0000313" key="3">
    <source>
        <dbReference type="Proteomes" id="UP000052268"/>
    </source>
</evidence>
<dbReference type="AlphaFoldDB" id="A0A0J7Y7A9"/>
<proteinExistence type="predicted"/>
<protein>
    <submittedName>
        <fullName evidence="2">Uncharacterized protein</fullName>
    </submittedName>
</protein>
<sequence length="131" mass="14130">MPCDALPTPASHDLRQGDETPAAPARSQRGPWLRLLAEMLQLAGGSAQFLLHTEKAWSSATFTGSRHVVVLEFHGVDGIVQGEDYVAALPEHEFTIAGQIVADASVIAVEHHVSPQPRMTVEAQLLLLEDC</sequence>
<evidence type="ECO:0000313" key="2">
    <source>
        <dbReference type="EMBL" id="KMS59223.1"/>
    </source>
</evidence>
<accession>A0A0J7Y7A9</accession>
<organism evidence="2 3">
    <name type="scientific">Novosphingobium barchaimii LL02</name>
    <dbReference type="NCBI Taxonomy" id="1114963"/>
    <lineage>
        <taxon>Bacteria</taxon>
        <taxon>Pseudomonadati</taxon>
        <taxon>Pseudomonadota</taxon>
        <taxon>Alphaproteobacteria</taxon>
        <taxon>Sphingomonadales</taxon>
        <taxon>Sphingomonadaceae</taxon>
        <taxon>Novosphingobium</taxon>
    </lineage>
</organism>
<gene>
    <name evidence="2" type="ORF">V474_08395</name>
</gene>
<name>A0A0J7Y7A9_9SPHN</name>
<dbReference type="EMBL" id="JACU01000002">
    <property type="protein sequence ID" value="KMS59223.1"/>
    <property type="molecule type" value="Genomic_DNA"/>
</dbReference>
<dbReference type="PATRIC" id="fig|1114963.3.peg.577"/>
<comment type="caution">
    <text evidence="2">The sequence shown here is derived from an EMBL/GenBank/DDBJ whole genome shotgun (WGS) entry which is preliminary data.</text>
</comment>